<comment type="similarity">
    <text evidence="3 10">Belongs to the ALG6/ALG8 glucosyltransferase family.</text>
</comment>
<evidence type="ECO:0000256" key="9">
    <source>
        <dbReference type="ARBA" id="ARBA00023136"/>
    </source>
</evidence>
<feature type="transmembrane region" description="Helical" evidence="10">
    <location>
        <begin position="294"/>
        <end position="314"/>
    </location>
</feature>
<keyword evidence="9 10" id="KW-0472">Membrane</keyword>
<comment type="subcellular location">
    <subcellularLocation>
        <location evidence="1 10">Endoplasmic reticulum membrane</location>
        <topology evidence="1 10">Multi-pass membrane protein</topology>
    </subcellularLocation>
</comment>
<feature type="transmembrane region" description="Helical" evidence="10">
    <location>
        <begin position="556"/>
        <end position="576"/>
    </location>
</feature>
<keyword evidence="7 10" id="KW-0256">Endoplasmic reticulum</keyword>
<comment type="pathway">
    <text evidence="2 10">Protein modification; protein glycosylation.</text>
</comment>
<keyword evidence="4 10" id="KW-0328">Glycosyltransferase</keyword>
<evidence type="ECO:0000256" key="7">
    <source>
        <dbReference type="ARBA" id="ARBA00022824"/>
    </source>
</evidence>
<evidence type="ECO:0000256" key="4">
    <source>
        <dbReference type="ARBA" id="ARBA00022676"/>
    </source>
</evidence>
<keyword evidence="6 10" id="KW-0812">Transmembrane</keyword>
<protein>
    <recommendedName>
        <fullName evidence="10">Alpha-1,3-glucosyltransferase</fullName>
        <ecNumber evidence="10">2.4.1.-</ecNumber>
    </recommendedName>
</protein>
<keyword evidence="5 10" id="KW-0808">Transferase</keyword>
<feature type="transmembrane region" description="Helical" evidence="10">
    <location>
        <begin position="416"/>
        <end position="433"/>
    </location>
</feature>
<keyword evidence="8 10" id="KW-1133">Transmembrane helix</keyword>
<reference evidence="11" key="1">
    <citation type="submission" date="2024-01" db="EMBL/GenBank/DDBJ databases">
        <authorList>
            <person name="Webb A."/>
        </authorList>
    </citation>
    <scope>NUCLEOTIDE SEQUENCE</scope>
    <source>
        <strain evidence="11">Pm1</strain>
    </source>
</reference>
<feature type="transmembrane region" description="Helical" evidence="10">
    <location>
        <begin position="162"/>
        <end position="182"/>
    </location>
</feature>
<feature type="transmembrane region" description="Helical" evidence="10">
    <location>
        <begin position="29"/>
        <end position="48"/>
    </location>
</feature>
<evidence type="ECO:0000256" key="1">
    <source>
        <dbReference type="ARBA" id="ARBA00004477"/>
    </source>
</evidence>
<gene>
    <name evidence="11" type="ORF">PM001_LOCUS29077</name>
</gene>
<evidence type="ECO:0000256" key="8">
    <source>
        <dbReference type="ARBA" id="ARBA00022989"/>
    </source>
</evidence>
<dbReference type="EC" id="2.4.1.-" evidence="10"/>
<feature type="transmembrane region" description="Helical" evidence="10">
    <location>
        <begin position="340"/>
        <end position="362"/>
    </location>
</feature>
<evidence type="ECO:0000313" key="12">
    <source>
        <dbReference type="Proteomes" id="UP001162060"/>
    </source>
</evidence>
<dbReference type="Proteomes" id="UP001162060">
    <property type="component" value="Unassembled WGS sequence"/>
</dbReference>
<dbReference type="PANTHER" id="PTHR12413">
    <property type="entry name" value="DOLICHYL GLYCOSYLTRANSFERASE"/>
    <property type="match status" value="1"/>
</dbReference>
<dbReference type="AlphaFoldDB" id="A0AAV1VCJ8"/>
<evidence type="ECO:0000256" key="5">
    <source>
        <dbReference type="ARBA" id="ARBA00022679"/>
    </source>
</evidence>
<dbReference type="EMBL" id="CAKLBY020000305">
    <property type="protein sequence ID" value="CAK7943927.1"/>
    <property type="molecule type" value="Genomic_DNA"/>
</dbReference>
<organism evidence="11 12">
    <name type="scientific">Peronospora matthiolae</name>
    <dbReference type="NCBI Taxonomy" id="2874970"/>
    <lineage>
        <taxon>Eukaryota</taxon>
        <taxon>Sar</taxon>
        <taxon>Stramenopiles</taxon>
        <taxon>Oomycota</taxon>
        <taxon>Peronosporomycetes</taxon>
        <taxon>Peronosporales</taxon>
        <taxon>Peronosporaceae</taxon>
        <taxon>Peronospora</taxon>
    </lineage>
</organism>
<dbReference type="InterPro" id="IPR004856">
    <property type="entry name" value="Glyco_trans_ALG6/ALG8"/>
</dbReference>
<dbReference type="Pfam" id="PF03155">
    <property type="entry name" value="Alg6_Alg8"/>
    <property type="match status" value="1"/>
</dbReference>
<evidence type="ECO:0000256" key="2">
    <source>
        <dbReference type="ARBA" id="ARBA00004922"/>
    </source>
</evidence>
<feature type="transmembrane region" description="Helical" evidence="10">
    <location>
        <begin position="122"/>
        <end position="142"/>
    </location>
</feature>
<dbReference type="GO" id="GO:0006487">
    <property type="term" value="P:protein N-linked glycosylation"/>
    <property type="evidence" value="ECO:0007669"/>
    <property type="project" value="TreeGrafter"/>
</dbReference>
<feature type="transmembrane region" description="Helical" evidence="10">
    <location>
        <begin position="525"/>
        <end position="544"/>
    </location>
</feature>
<comment type="caution">
    <text evidence="11">The sequence shown here is derived from an EMBL/GenBank/DDBJ whole genome shotgun (WGS) entry which is preliminary data.</text>
</comment>
<dbReference type="GO" id="GO:0042283">
    <property type="term" value="F:dolichyl pyrophosphate Glc1Man9GlcNAc2 alpha-1,3-glucosyltransferase activity"/>
    <property type="evidence" value="ECO:0007669"/>
    <property type="project" value="TreeGrafter"/>
</dbReference>
<proteinExistence type="inferred from homology"/>
<sequence>MTSATRTAAAVAATPATQRQRTHELDAPLVALFLFSVCLKLLLLPSYTSTDFEVHRNWLSLTHTLPRRLWYVDHTSPWTLDYPPFFAYFEYVLSVVAAQVLLDKDKVLVLSRIPITSPSLVLFQRVSVIASDVVLFYAVYAYCASWPSVTTTEWAFSKAKRSAILLVTVLDAALLYVDHIHFQYNGMLLGLLILSATKFRLQEDRRGALYYAVLLMFKHIYLYAAPLYFVYLLGHYCYVKKAGLEVADGSFEDCYDDANMTIKMLRKRSISSTDVHETLQDLQDGNVTFSLVRFLHLGAIVLAVFACAFGSLLWDHEDPIVGIQQIVSRLFPVQRGLCHAYWAPNVWALYAFLDKVLLILGFPASTEGVALMSGGLVQEASFAVLPTVSPIVCAVLTFAMMIPVLRSVWKYPDSSLFTSALAYCMLCSFLLGYHVHEKAILQVTLPLALLAADSVAGMRLYRFAAGVATISLFPLLFTPAEQGSKVLLGACHALLAEVVLVPLLKQSLKDRHIKVTAVGMSMFERVFLAGLTGLAFLAAVFPYVPRIGVRYPFLPLMLISVGCAVGNIYVWGFAVTQHFRKLDAVKYYLDAQRPTRR</sequence>
<evidence type="ECO:0000256" key="6">
    <source>
        <dbReference type="ARBA" id="ARBA00022692"/>
    </source>
</evidence>
<evidence type="ECO:0000313" key="11">
    <source>
        <dbReference type="EMBL" id="CAK7943927.1"/>
    </source>
</evidence>
<feature type="transmembrane region" description="Helical" evidence="10">
    <location>
        <begin position="382"/>
        <end position="404"/>
    </location>
</feature>
<evidence type="ECO:0000256" key="3">
    <source>
        <dbReference type="ARBA" id="ARBA00008715"/>
    </source>
</evidence>
<evidence type="ECO:0000256" key="10">
    <source>
        <dbReference type="RuleBase" id="RU363110"/>
    </source>
</evidence>
<name>A0AAV1VCJ8_9STRA</name>
<feature type="transmembrane region" description="Helical" evidence="10">
    <location>
        <begin position="208"/>
        <end position="231"/>
    </location>
</feature>
<dbReference type="GO" id="GO:0005789">
    <property type="term" value="C:endoplasmic reticulum membrane"/>
    <property type="evidence" value="ECO:0007669"/>
    <property type="project" value="UniProtKB-SubCell"/>
</dbReference>
<accession>A0AAV1VCJ8</accession>
<dbReference type="PANTHER" id="PTHR12413:SF2">
    <property type="entry name" value="DOLICHYL PYROPHOSPHATE GLC1MAN9GLCNAC2 ALPHA-1,3-GLUCOSYLTRANSFERASE-RELATED"/>
    <property type="match status" value="1"/>
</dbReference>